<proteinExistence type="predicted"/>
<sequence length="50" mass="5619">MSYFLCKIAAILDKISYIARVFAGAFRAVVPWWRPRAGTGRMGISFGPLR</sequence>
<accession>A0A7T8JSV7</accession>
<evidence type="ECO:0000313" key="2">
    <source>
        <dbReference type="Proteomes" id="UP000595437"/>
    </source>
</evidence>
<name>A0A7T8JSV7_CALRO</name>
<protein>
    <submittedName>
        <fullName evidence="1">Uncharacterized protein</fullName>
    </submittedName>
</protein>
<keyword evidence="2" id="KW-1185">Reference proteome</keyword>
<dbReference type="Proteomes" id="UP000595437">
    <property type="component" value="Chromosome 21"/>
</dbReference>
<dbReference type="EMBL" id="CP045910">
    <property type="protein sequence ID" value="QQP31452.1"/>
    <property type="molecule type" value="Genomic_DNA"/>
</dbReference>
<dbReference type="AlphaFoldDB" id="A0A7T8JSV7"/>
<evidence type="ECO:0000313" key="1">
    <source>
        <dbReference type="EMBL" id="QQP31452.1"/>
    </source>
</evidence>
<gene>
    <name evidence="1" type="ORF">FKW44_025061</name>
</gene>
<organism evidence="1 2">
    <name type="scientific">Caligus rogercresseyi</name>
    <name type="common">Sea louse</name>
    <dbReference type="NCBI Taxonomy" id="217165"/>
    <lineage>
        <taxon>Eukaryota</taxon>
        <taxon>Metazoa</taxon>
        <taxon>Ecdysozoa</taxon>
        <taxon>Arthropoda</taxon>
        <taxon>Crustacea</taxon>
        <taxon>Multicrustacea</taxon>
        <taxon>Hexanauplia</taxon>
        <taxon>Copepoda</taxon>
        <taxon>Siphonostomatoida</taxon>
        <taxon>Caligidae</taxon>
        <taxon>Caligus</taxon>
    </lineage>
</organism>
<reference evidence="2" key="1">
    <citation type="submission" date="2021-01" db="EMBL/GenBank/DDBJ databases">
        <title>Caligus Genome Assembly.</title>
        <authorList>
            <person name="Gallardo-Escarate C."/>
        </authorList>
    </citation>
    <scope>NUCLEOTIDE SEQUENCE [LARGE SCALE GENOMIC DNA]</scope>
</reference>